<feature type="transmembrane region" description="Helical" evidence="1">
    <location>
        <begin position="85"/>
        <end position="105"/>
    </location>
</feature>
<comment type="caution">
    <text evidence="2">The sequence shown here is derived from an EMBL/GenBank/DDBJ whole genome shotgun (WGS) entry which is preliminary data.</text>
</comment>
<dbReference type="OrthoDB" id="6632863at2"/>
<accession>A0A1B7L4Y7</accession>
<gene>
    <name evidence="2" type="ORF">A9B99_22000</name>
</gene>
<keyword evidence="1" id="KW-1133">Transmembrane helix</keyword>
<dbReference type="Proteomes" id="UP000078225">
    <property type="component" value="Unassembled WGS sequence"/>
</dbReference>
<reference evidence="3" key="1">
    <citation type="submission" date="2016-05" db="EMBL/GenBank/DDBJ databases">
        <authorList>
            <person name="Behera P."/>
            <person name="Vaishampayan P."/>
            <person name="Singh N."/>
            <person name="Raina V."/>
            <person name="Suar M."/>
            <person name="Pattnaik A."/>
            <person name="Rastogi G."/>
        </authorList>
    </citation>
    <scope>NUCLEOTIDE SEQUENCE [LARGE SCALE GENOMIC DNA]</scope>
    <source>
        <strain evidence="3">MP23</strain>
    </source>
</reference>
<name>A0A1B7L4Y7_9ENTR</name>
<proteinExistence type="predicted"/>
<feature type="transmembrane region" description="Helical" evidence="1">
    <location>
        <begin position="20"/>
        <end position="37"/>
    </location>
</feature>
<keyword evidence="1" id="KW-0812">Transmembrane</keyword>
<evidence type="ECO:0000313" key="3">
    <source>
        <dbReference type="Proteomes" id="UP000078225"/>
    </source>
</evidence>
<keyword evidence="1" id="KW-0472">Membrane</keyword>
<protein>
    <submittedName>
        <fullName evidence="2">Uncharacterized protein</fullName>
    </submittedName>
</protein>
<evidence type="ECO:0000256" key="1">
    <source>
        <dbReference type="SAM" id="Phobius"/>
    </source>
</evidence>
<sequence length="111" mass="12659">MNWQDIDISSGGSTLSMWPPVIYYFVSIIVGCGLYIGRHFIEKYANITVFFVYGFFVLLIAAIHYCLFKFGAEFASDVLRVHLDVYAYDSIHFGSIAFALIYIFAVPSKFK</sequence>
<evidence type="ECO:0000313" key="2">
    <source>
        <dbReference type="EMBL" id="OAT77417.1"/>
    </source>
</evidence>
<feature type="transmembrane region" description="Helical" evidence="1">
    <location>
        <begin position="44"/>
        <end position="65"/>
    </location>
</feature>
<dbReference type="RefSeq" id="WP_064597048.1">
    <property type="nucleotide sequence ID" value="NZ_LYRP01000009.1"/>
</dbReference>
<dbReference type="EMBL" id="LYRP01000009">
    <property type="protein sequence ID" value="OAT77417.1"/>
    <property type="molecule type" value="Genomic_DNA"/>
</dbReference>
<dbReference type="AlphaFoldDB" id="A0A1B7L4Y7"/>
<dbReference type="STRING" id="1691903.A9B99_22000"/>
<keyword evidence="3" id="KW-1185">Reference proteome</keyword>
<organism evidence="2 3">
    <name type="scientific">Mangrovibacter phragmitis</name>
    <dbReference type="NCBI Taxonomy" id="1691903"/>
    <lineage>
        <taxon>Bacteria</taxon>
        <taxon>Pseudomonadati</taxon>
        <taxon>Pseudomonadota</taxon>
        <taxon>Gammaproteobacteria</taxon>
        <taxon>Enterobacterales</taxon>
        <taxon>Enterobacteriaceae</taxon>
        <taxon>Mangrovibacter</taxon>
    </lineage>
</organism>